<dbReference type="SUPFAM" id="SSF48498">
    <property type="entry name" value="Tetracyclin repressor-like, C-terminal domain"/>
    <property type="match status" value="1"/>
</dbReference>
<dbReference type="PRINTS" id="PR00455">
    <property type="entry name" value="HTHTETR"/>
</dbReference>
<dbReference type="Pfam" id="PF00440">
    <property type="entry name" value="TetR_N"/>
    <property type="match status" value="1"/>
</dbReference>
<keyword evidence="1 2" id="KW-0238">DNA-binding</keyword>
<dbReference type="PANTHER" id="PTHR30055">
    <property type="entry name" value="HTH-TYPE TRANSCRIPTIONAL REGULATOR RUTR"/>
    <property type="match status" value="1"/>
</dbReference>
<protein>
    <submittedName>
        <fullName evidence="4">TetR/AcrR family transcriptional regulator</fullName>
    </submittedName>
</protein>
<evidence type="ECO:0000313" key="5">
    <source>
        <dbReference type="Proteomes" id="UP000272503"/>
    </source>
</evidence>
<evidence type="ECO:0000313" key="4">
    <source>
        <dbReference type="EMBL" id="RLP76504.1"/>
    </source>
</evidence>
<sequence length="217" mass="24195">MTTTKRGPYRKGIERRAEILRTAGRVFGEYGYAGASLRQIADEVGVTAALLIAHFGSKEGLLIAILKHLADEGDEAMPNDGVGIEFFTWYSPLMKFHLQRPGFIDLLLTLAAEASSPTHPAREFMVERYRLFVAKCVAQLEIAHAAGDLPGVPPERFEFEARGFIALLDGVELQWRLEPEMDLFETVTSNLEVMLTRWSGREIVLTRDPVIPEVHGA</sequence>
<evidence type="ECO:0000256" key="1">
    <source>
        <dbReference type="ARBA" id="ARBA00023125"/>
    </source>
</evidence>
<dbReference type="InterPro" id="IPR009057">
    <property type="entry name" value="Homeodomain-like_sf"/>
</dbReference>
<evidence type="ECO:0000259" key="3">
    <source>
        <dbReference type="PROSITE" id="PS50977"/>
    </source>
</evidence>
<feature type="domain" description="HTH tetR-type" evidence="3">
    <location>
        <begin position="13"/>
        <end position="73"/>
    </location>
</feature>
<dbReference type="SUPFAM" id="SSF46689">
    <property type="entry name" value="Homeodomain-like"/>
    <property type="match status" value="1"/>
</dbReference>
<dbReference type="OrthoDB" id="5118063at2"/>
<dbReference type="GO" id="GO:0000976">
    <property type="term" value="F:transcription cis-regulatory region binding"/>
    <property type="evidence" value="ECO:0007669"/>
    <property type="project" value="TreeGrafter"/>
</dbReference>
<dbReference type="RefSeq" id="WP_121648084.1">
    <property type="nucleotide sequence ID" value="NZ_RCUX01000004.1"/>
</dbReference>
<feature type="DNA-binding region" description="H-T-H motif" evidence="2">
    <location>
        <begin position="36"/>
        <end position="55"/>
    </location>
</feature>
<dbReference type="AlphaFoldDB" id="A0A3L7A8V9"/>
<name>A0A3L7A8V9_9MICO</name>
<proteinExistence type="predicted"/>
<keyword evidence="5" id="KW-1185">Reference proteome</keyword>
<dbReference type="InterPro" id="IPR036271">
    <property type="entry name" value="Tet_transcr_reg_TetR-rel_C_sf"/>
</dbReference>
<evidence type="ECO:0000256" key="2">
    <source>
        <dbReference type="PROSITE-ProRule" id="PRU00335"/>
    </source>
</evidence>
<dbReference type="InterPro" id="IPR001647">
    <property type="entry name" value="HTH_TetR"/>
</dbReference>
<dbReference type="PROSITE" id="PS50977">
    <property type="entry name" value="HTH_TETR_2"/>
    <property type="match status" value="1"/>
</dbReference>
<accession>A0A3L7A8V9</accession>
<dbReference type="Proteomes" id="UP000272503">
    <property type="component" value="Unassembled WGS sequence"/>
</dbReference>
<dbReference type="EMBL" id="RCUX01000004">
    <property type="protein sequence ID" value="RLP76504.1"/>
    <property type="molecule type" value="Genomic_DNA"/>
</dbReference>
<comment type="caution">
    <text evidence="4">The sequence shown here is derived from an EMBL/GenBank/DDBJ whole genome shotgun (WGS) entry which is preliminary data.</text>
</comment>
<organism evidence="4 5">
    <name type="scientific">Mycetocola tolaasinivorans</name>
    <dbReference type="NCBI Taxonomy" id="76635"/>
    <lineage>
        <taxon>Bacteria</taxon>
        <taxon>Bacillati</taxon>
        <taxon>Actinomycetota</taxon>
        <taxon>Actinomycetes</taxon>
        <taxon>Micrococcales</taxon>
        <taxon>Microbacteriaceae</taxon>
        <taxon>Mycetocola</taxon>
    </lineage>
</organism>
<dbReference type="PANTHER" id="PTHR30055:SF146">
    <property type="entry name" value="HTH-TYPE TRANSCRIPTIONAL DUAL REGULATOR CECR"/>
    <property type="match status" value="1"/>
</dbReference>
<dbReference type="InterPro" id="IPR050109">
    <property type="entry name" value="HTH-type_TetR-like_transc_reg"/>
</dbReference>
<reference evidence="4 5" key="1">
    <citation type="submission" date="2018-10" db="EMBL/GenBank/DDBJ databases">
        <authorList>
            <person name="Li J."/>
        </authorList>
    </citation>
    <scope>NUCLEOTIDE SEQUENCE [LARGE SCALE GENOMIC DNA]</scope>
    <source>
        <strain evidence="4 5">IF 016277</strain>
    </source>
</reference>
<gene>
    <name evidence="4" type="ORF">D9V32_06525</name>
</gene>
<dbReference type="Gene3D" id="1.10.357.10">
    <property type="entry name" value="Tetracycline Repressor, domain 2"/>
    <property type="match status" value="1"/>
</dbReference>
<dbReference type="GO" id="GO:0003700">
    <property type="term" value="F:DNA-binding transcription factor activity"/>
    <property type="evidence" value="ECO:0007669"/>
    <property type="project" value="TreeGrafter"/>
</dbReference>